<keyword evidence="1" id="KW-0812">Transmembrane</keyword>
<dbReference type="Proteomes" id="UP001165124">
    <property type="component" value="Unassembled WGS sequence"/>
</dbReference>
<name>A0A9W6UU52_9ACTN</name>
<dbReference type="RefSeq" id="WP_227023080.1">
    <property type="nucleotide sequence ID" value="NZ_BSRZ01000003.1"/>
</dbReference>
<keyword evidence="1" id="KW-0472">Membrane</keyword>
<dbReference type="Pfam" id="PF02470">
    <property type="entry name" value="MlaD"/>
    <property type="match status" value="1"/>
</dbReference>
<evidence type="ECO:0000259" key="2">
    <source>
        <dbReference type="Pfam" id="PF02470"/>
    </source>
</evidence>
<feature type="domain" description="Mammalian cell entry C-terminal" evidence="3">
    <location>
        <begin position="141"/>
        <end position="357"/>
    </location>
</feature>
<comment type="caution">
    <text evidence="4">The sequence shown here is derived from an EMBL/GenBank/DDBJ whole genome shotgun (WGS) entry which is preliminary data.</text>
</comment>
<dbReference type="AlphaFoldDB" id="A0A9W6UU52"/>
<dbReference type="Pfam" id="PF11887">
    <property type="entry name" value="Mce4_CUP1"/>
    <property type="match status" value="1"/>
</dbReference>
<feature type="transmembrane region" description="Helical" evidence="1">
    <location>
        <begin position="33"/>
        <end position="52"/>
    </location>
</feature>
<sequence>MSGLRAVVLRGLGIGRRGAGGRSRRGRGPAPGVTLKFAVFAALTLLLTFVIGQQILGTSLRPRYHLTAVFDDVTGLLEGDTVKIAGAPVGRVDDIAVRDGKAVVRMAIDDDVRIPADSTAAIRWRNVAGQRVVYLEPGRSRARLGDGARVPHTRSVVDLGEIVNSLGPLTRNLDPAQLNKILFALAQALDGNARNVELMVDNLDALLRTLSARRRTIERMIDDYETVSAAVAARDRQIAASVDHLKELTEVFAGNHRLLEDALVQVSGVTADLDRVLGGDNAQLSRIIRNLGVFADTFRENVDQLERMVQQLPLTMRQLFAAVNGGRYMRTNALCLNVVQGPCPFPMQLPGAQGSGGASNGPTKEDLERLKRILRGER</sequence>
<dbReference type="InterPro" id="IPR052336">
    <property type="entry name" value="MlaD_Phospholipid_Transporter"/>
</dbReference>
<dbReference type="EMBL" id="BSRZ01000003">
    <property type="protein sequence ID" value="GLW63499.1"/>
    <property type="molecule type" value="Genomic_DNA"/>
</dbReference>
<evidence type="ECO:0000256" key="1">
    <source>
        <dbReference type="SAM" id="Phobius"/>
    </source>
</evidence>
<proteinExistence type="predicted"/>
<dbReference type="PANTHER" id="PTHR33371">
    <property type="entry name" value="INTERMEMBRANE PHOSPHOLIPID TRANSPORT SYSTEM BINDING PROTEIN MLAD-RELATED"/>
    <property type="match status" value="1"/>
</dbReference>
<protein>
    <submittedName>
        <fullName evidence="4">Mce family protein</fullName>
    </submittedName>
</protein>
<gene>
    <name evidence="4" type="ORF">Arub01_17430</name>
</gene>
<keyword evidence="5" id="KW-1185">Reference proteome</keyword>
<reference evidence="4" key="1">
    <citation type="submission" date="2023-02" db="EMBL/GenBank/DDBJ databases">
        <title>Actinomadura rubrobrunea NBRC 14622.</title>
        <authorList>
            <person name="Ichikawa N."/>
            <person name="Sato H."/>
            <person name="Tonouchi N."/>
        </authorList>
    </citation>
    <scope>NUCLEOTIDE SEQUENCE</scope>
    <source>
        <strain evidence="4">NBRC 14622</strain>
    </source>
</reference>
<dbReference type="PANTHER" id="PTHR33371:SF4">
    <property type="entry name" value="INTERMEMBRANE PHOSPHOLIPID TRANSPORT SYSTEM BINDING PROTEIN MLAD"/>
    <property type="match status" value="1"/>
</dbReference>
<accession>A0A9W6UU52</accession>
<dbReference type="InterPro" id="IPR005693">
    <property type="entry name" value="Mce"/>
</dbReference>
<dbReference type="InterPro" id="IPR024516">
    <property type="entry name" value="Mce_C"/>
</dbReference>
<dbReference type="NCBIfam" id="TIGR00996">
    <property type="entry name" value="Mtu_fam_mce"/>
    <property type="match status" value="1"/>
</dbReference>
<dbReference type="InterPro" id="IPR003399">
    <property type="entry name" value="Mce/MlaD"/>
</dbReference>
<keyword evidence="1" id="KW-1133">Transmembrane helix</keyword>
<evidence type="ECO:0000259" key="3">
    <source>
        <dbReference type="Pfam" id="PF11887"/>
    </source>
</evidence>
<evidence type="ECO:0000313" key="4">
    <source>
        <dbReference type="EMBL" id="GLW63499.1"/>
    </source>
</evidence>
<feature type="domain" description="Mce/MlaD" evidence="2">
    <location>
        <begin position="63"/>
        <end position="138"/>
    </location>
</feature>
<evidence type="ECO:0000313" key="5">
    <source>
        <dbReference type="Proteomes" id="UP001165124"/>
    </source>
</evidence>
<organism evidence="4 5">
    <name type="scientific">Actinomadura rubrobrunea</name>
    <dbReference type="NCBI Taxonomy" id="115335"/>
    <lineage>
        <taxon>Bacteria</taxon>
        <taxon>Bacillati</taxon>
        <taxon>Actinomycetota</taxon>
        <taxon>Actinomycetes</taxon>
        <taxon>Streptosporangiales</taxon>
        <taxon>Thermomonosporaceae</taxon>
        <taxon>Actinomadura</taxon>
    </lineage>
</organism>